<gene>
    <name evidence="6" type="ORF">ACFPWU_13230</name>
</gene>
<evidence type="ECO:0000259" key="5">
    <source>
        <dbReference type="PROSITE" id="PS50893"/>
    </source>
</evidence>
<keyword evidence="1" id="KW-0813">Transport</keyword>
<organism evidence="6 7">
    <name type="scientific">Nocardioides yefusunii</name>
    <dbReference type="NCBI Taxonomy" id="2500546"/>
    <lineage>
        <taxon>Bacteria</taxon>
        <taxon>Bacillati</taxon>
        <taxon>Actinomycetota</taxon>
        <taxon>Actinomycetes</taxon>
        <taxon>Propionibacteriales</taxon>
        <taxon>Nocardioidaceae</taxon>
        <taxon>Nocardioides</taxon>
    </lineage>
</organism>
<protein>
    <submittedName>
        <fullName evidence="6">ABC transporter ATP-binding protein</fullName>
    </submittedName>
</protein>
<evidence type="ECO:0000313" key="7">
    <source>
        <dbReference type="Proteomes" id="UP001596098"/>
    </source>
</evidence>
<dbReference type="PROSITE" id="PS50893">
    <property type="entry name" value="ABC_TRANSPORTER_2"/>
    <property type="match status" value="1"/>
</dbReference>
<dbReference type="RefSeq" id="WP_128220963.1">
    <property type="nucleotide sequence ID" value="NZ_CP034929.1"/>
</dbReference>
<dbReference type="InterPro" id="IPR015854">
    <property type="entry name" value="ABC_transpr_LolD-like"/>
</dbReference>
<dbReference type="InterPro" id="IPR027417">
    <property type="entry name" value="P-loop_NTPase"/>
</dbReference>
<comment type="caution">
    <text evidence="6">The sequence shown here is derived from an EMBL/GenBank/DDBJ whole genome shotgun (WGS) entry which is preliminary data.</text>
</comment>
<evidence type="ECO:0000256" key="3">
    <source>
        <dbReference type="ARBA" id="ARBA00022840"/>
    </source>
</evidence>
<evidence type="ECO:0000256" key="1">
    <source>
        <dbReference type="ARBA" id="ARBA00022448"/>
    </source>
</evidence>
<evidence type="ECO:0000256" key="4">
    <source>
        <dbReference type="SAM" id="MobiDB-lite"/>
    </source>
</evidence>
<dbReference type="PANTHER" id="PTHR24220:SF86">
    <property type="entry name" value="ABC TRANSPORTER ABCH.1"/>
    <property type="match status" value="1"/>
</dbReference>
<dbReference type="PANTHER" id="PTHR24220">
    <property type="entry name" value="IMPORT ATP-BINDING PROTEIN"/>
    <property type="match status" value="1"/>
</dbReference>
<dbReference type="InterPro" id="IPR003439">
    <property type="entry name" value="ABC_transporter-like_ATP-bd"/>
</dbReference>
<dbReference type="InterPro" id="IPR017911">
    <property type="entry name" value="MacB-like_ATP-bd"/>
</dbReference>
<dbReference type="EMBL" id="JBHSQI010000008">
    <property type="protein sequence ID" value="MFC6154626.1"/>
    <property type="molecule type" value="Genomic_DNA"/>
</dbReference>
<feature type="domain" description="ABC transporter" evidence="5">
    <location>
        <begin position="15"/>
        <end position="248"/>
    </location>
</feature>
<dbReference type="Gene3D" id="3.40.50.300">
    <property type="entry name" value="P-loop containing nucleotide triphosphate hydrolases"/>
    <property type="match status" value="1"/>
</dbReference>
<dbReference type="InterPro" id="IPR003593">
    <property type="entry name" value="AAA+_ATPase"/>
</dbReference>
<keyword evidence="3 6" id="KW-0067">ATP-binding</keyword>
<dbReference type="InterPro" id="IPR017871">
    <property type="entry name" value="ABC_transporter-like_CS"/>
</dbReference>
<dbReference type="Pfam" id="PF00005">
    <property type="entry name" value="ABC_tran"/>
    <property type="match status" value="1"/>
</dbReference>
<evidence type="ECO:0000313" key="6">
    <source>
        <dbReference type="EMBL" id="MFC6154626.1"/>
    </source>
</evidence>
<keyword evidence="7" id="KW-1185">Reference proteome</keyword>
<proteinExistence type="predicted"/>
<feature type="region of interest" description="Disordered" evidence="4">
    <location>
        <begin position="227"/>
        <end position="249"/>
    </location>
</feature>
<reference evidence="7" key="1">
    <citation type="journal article" date="2019" name="Int. J. Syst. Evol. Microbiol.">
        <title>The Global Catalogue of Microorganisms (GCM) 10K type strain sequencing project: providing services to taxonomists for standard genome sequencing and annotation.</title>
        <authorList>
            <consortium name="The Broad Institute Genomics Platform"/>
            <consortium name="The Broad Institute Genome Sequencing Center for Infectious Disease"/>
            <person name="Wu L."/>
            <person name="Ma J."/>
        </authorList>
    </citation>
    <scope>NUCLEOTIDE SEQUENCE [LARGE SCALE GENOMIC DNA]</scope>
    <source>
        <strain evidence="7">DFY28</strain>
    </source>
</reference>
<dbReference type="CDD" id="cd03255">
    <property type="entry name" value="ABC_MJ0796_LolCDE_FtsE"/>
    <property type="match status" value="1"/>
</dbReference>
<sequence length="249" mass="26437">MTEQATHPEGGQPVIVLDALERIYPGPAPVHAVRPVDLVIGQGDFAAIVGPSGSGKSTLLNVLGLLDSPTAGRYLLDGIDTGPLRPAQRAALRGSKIGFVFQSFHLLANRTALDNVALAGTYAKTPRKIRLARAAEAIEMVGLSHRAGFMPSVMSGGERQRLAIARALACRPAVLLCDEPTGNLDTERSEEILALFEQMNAAGFTIVIVTHDEQLAARAHRRIEVRDGNVRDLPTSEPPCTGPVEAGSQ</sequence>
<name>A0ABW1QYT0_9ACTN</name>
<keyword evidence="2" id="KW-0547">Nucleotide-binding</keyword>
<dbReference type="SUPFAM" id="SSF52540">
    <property type="entry name" value="P-loop containing nucleoside triphosphate hydrolases"/>
    <property type="match status" value="1"/>
</dbReference>
<dbReference type="PROSITE" id="PS00211">
    <property type="entry name" value="ABC_TRANSPORTER_1"/>
    <property type="match status" value="1"/>
</dbReference>
<dbReference type="SMART" id="SM00382">
    <property type="entry name" value="AAA"/>
    <property type="match status" value="1"/>
</dbReference>
<evidence type="ECO:0000256" key="2">
    <source>
        <dbReference type="ARBA" id="ARBA00022741"/>
    </source>
</evidence>
<dbReference type="Proteomes" id="UP001596098">
    <property type="component" value="Unassembled WGS sequence"/>
</dbReference>
<accession>A0ABW1QYT0</accession>
<dbReference type="GO" id="GO:0005524">
    <property type="term" value="F:ATP binding"/>
    <property type="evidence" value="ECO:0007669"/>
    <property type="project" value="UniProtKB-KW"/>
</dbReference>